<name>C0C5Q6_9FIRM</name>
<dbReference type="AlphaFoldDB" id="C0C5Q6"/>
<proteinExistence type="predicted"/>
<dbReference type="SUPFAM" id="SSF56601">
    <property type="entry name" value="beta-lactamase/transpeptidase-like"/>
    <property type="match status" value="1"/>
</dbReference>
<reference evidence="3" key="1">
    <citation type="submission" date="2009-02" db="EMBL/GenBank/DDBJ databases">
        <authorList>
            <person name="Fulton L."/>
            <person name="Clifton S."/>
            <person name="Fulton B."/>
            <person name="Xu J."/>
            <person name="Minx P."/>
            <person name="Pepin K.H."/>
            <person name="Johnson M."/>
            <person name="Bhonagiri V."/>
            <person name="Nash W.E."/>
            <person name="Mardis E.R."/>
            <person name="Wilson R.K."/>
        </authorList>
    </citation>
    <scope>NUCLEOTIDE SEQUENCE [LARGE SCALE GENOMIC DNA]</scope>
    <source>
        <strain evidence="3">DSM 15053</strain>
    </source>
</reference>
<feature type="domain" description="Beta-lactamase class A catalytic" evidence="2">
    <location>
        <begin position="139"/>
        <end position="277"/>
    </location>
</feature>
<dbReference type="PANTHER" id="PTHR35333:SF3">
    <property type="entry name" value="BETA-LACTAMASE-TYPE TRANSPEPTIDASE FOLD CONTAINING PROTEIN"/>
    <property type="match status" value="1"/>
</dbReference>
<dbReference type="InterPro" id="IPR012338">
    <property type="entry name" value="Beta-lactam/transpept-like"/>
</dbReference>
<dbReference type="eggNOG" id="COG2367">
    <property type="taxonomic scope" value="Bacteria"/>
</dbReference>
<reference evidence="3" key="2">
    <citation type="submission" date="2013-06" db="EMBL/GenBank/DDBJ databases">
        <title>Draft genome sequence of Clostridium hylemonae (DSM 15053).</title>
        <authorList>
            <person name="Sudarsanam P."/>
            <person name="Ley R."/>
            <person name="Guruge J."/>
            <person name="Turnbaugh P.J."/>
            <person name="Mahowald M."/>
            <person name="Liep D."/>
            <person name="Gordon J."/>
        </authorList>
    </citation>
    <scope>NUCLEOTIDE SEQUENCE</scope>
    <source>
        <strain evidence="3">DSM 15053</strain>
    </source>
</reference>
<accession>C0C5Q6</accession>
<protein>
    <recommendedName>
        <fullName evidence="2">Beta-lactamase class A catalytic domain-containing protein</fullName>
    </recommendedName>
</protein>
<dbReference type="STRING" id="553973.CLOHYLEM_07443"/>
<evidence type="ECO:0000256" key="1">
    <source>
        <dbReference type="SAM" id="MobiDB-lite"/>
    </source>
</evidence>
<dbReference type="Pfam" id="PF13354">
    <property type="entry name" value="Beta-lactamase2"/>
    <property type="match status" value="1"/>
</dbReference>
<gene>
    <name evidence="3" type="ORF">CLOHYLEM_07443</name>
</gene>
<dbReference type="InterPro" id="IPR000871">
    <property type="entry name" value="Beta-lactam_class-A"/>
</dbReference>
<dbReference type="RefSeq" id="WP_006444788.1">
    <property type="nucleotide sequence ID" value="NZ_CP036524.1"/>
</dbReference>
<dbReference type="GO" id="GO:0030655">
    <property type="term" value="P:beta-lactam antibiotic catabolic process"/>
    <property type="evidence" value="ECO:0007669"/>
    <property type="project" value="InterPro"/>
</dbReference>
<dbReference type="InterPro" id="IPR045155">
    <property type="entry name" value="Beta-lactam_cat"/>
</dbReference>
<sequence>MEGTAVLNVKIKKGALTALLCVILCITGCGGKSGDVKENGGSRTEKKNLVITTEDKGRTEQNGAAAPVQEFQAQAEKLAADFPGGGECAVYVYGLVSGREASVNNKPMQSASLIKLFIAAAVLEQKEKAEAQGSGSETDALLKAMITVSDNEAANTLVKRLGAGDAAAGMNAVNTFAAAHGFADTHMGRLMLDFDAQDDNYTSVKDCGIFLQRLYRQELAGAEQLTGLMKEQTRTGKIPAGVPAGTVTANKTGELDTVENDAALIWGEEEPYILCVMSEGLADAAAARDGIQKLSSALYELMRSEAP</sequence>
<dbReference type="Proteomes" id="UP000004893">
    <property type="component" value="Unassembled WGS sequence"/>
</dbReference>
<dbReference type="Gene3D" id="3.40.710.10">
    <property type="entry name" value="DD-peptidase/beta-lactamase superfamily"/>
    <property type="match status" value="1"/>
</dbReference>
<evidence type="ECO:0000259" key="2">
    <source>
        <dbReference type="Pfam" id="PF13354"/>
    </source>
</evidence>
<dbReference type="GO" id="GO:0046677">
    <property type="term" value="P:response to antibiotic"/>
    <property type="evidence" value="ECO:0007669"/>
    <property type="project" value="InterPro"/>
</dbReference>
<organism evidence="3 4">
    <name type="scientific">[Clostridium] hylemonae DSM 15053</name>
    <dbReference type="NCBI Taxonomy" id="553973"/>
    <lineage>
        <taxon>Bacteria</taxon>
        <taxon>Bacillati</taxon>
        <taxon>Bacillota</taxon>
        <taxon>Clostridia</taxon>
        <taxon>Lachnospirales</taxon>
        <taxon>Lachnospiraceae</taxon>
    </lineage>
</organism>
<dbReference type="EMBL" id="ABYI02000041">
    <property type="protein sequence ID" value="EEG72440.1"/>
    <property type="molecule type" value="Genomic_DNA"/>
</dbReference>
<dbReference type="PANTHER" id="PTHR35333">
    <property type="entry name" value="BETA-LACTAMASE"/>
    <property type="match status" value="1"/>
</dbReference>
<dbReference type="OrthoDB" id="9775096at2"/>
<dbReference type="GO" id="GO:0008800">
    <property type="term" value="F:beta-lactamase activity"/>
    <property type="evidence" value="ECO:0007669"/>
    <property type="project" value="InterPro"/>
</dbReference>
<evidence type="ECO:0000313" key="4">
    <source>
        <dbReference type="Proteomes" id="UP000004893"/>
    </source>
</evidence>
<feature type="compositionally biased region" description="Basic and acidic residues" evidence="1">
    <location>
        <begin position="35"/>
        <end position="59"/>
    </location>
</feature>
<dbReference type="HOGENOM" id="CLU_031960_2_0_9"/>
<evidence type="ECO:0000313" key="3">
    <source>
        <dbReference type="EMBL" id="EEG72440.1"/>
    </source>
</evidence>
<comment type="caution">
    <text evidence="3">The sequence shown here is derived from an EMBL/GenBank/DDBJ whole genome shotgun (WGS) entry which is preliminary data.</text>
</comment>
<keyword evidence="4" id="KW-1185">Reference proteome</keyword>
<feature type="region of interest" description="Disordered" evidence="1">
    <location>
        <begin position="35"/>
        <end position="64"/>
    </location>
</feature>